<evidence type="ECO:0000313" key="3">
    <source>
        <dbReference type="Proteomes" id="UP000326759"/>
    </source>
</evidence>
<dbReference type="AlphaFoldDB" id="A0A5N5SN27"/>
<organism evidence="2 3">
    <name type="scientific">Armadillidium nasatum</name>
    <dbReference type="NCBI Taxonomy" id="96803"/>
    <lineage>
        <taxon>Eukaryota</taxon>
        <taxon>Metazoa</taxon>
        <taxon>Ecdysozoa</taxon>
        <taxon>Arthropoda</taxon>
        <taxon>Crustacea</taxon>
        <taxon>Multicrustacea</taxon>
        <taxon>Malacostraca</taxon>
        <taxon>Eumalacostraca</taxon>
        <taxon>Peracarida</taxon>
        <taxon>Isopoda</taxon>
        <taxon>Oniscidea</taxon>
        <taxon>Crinocheta</taxon>
        <taxon>Armadillidiidae</taxon>
        <taxon>Armadillidium</taxon>
    </lineage>
</organism>
<dbReference type="InterPro" id="IPR026828">
    <property type="entry name" value="SAPC2_1/2"/>
</dbReference>
<dbReference type="PANTHER" id="PTHR14907">
    <property type="entry name" value="FI14130P"/>
    <property type="match status" value="1"/>
</dbReference>
<sequence>VPPSYQLAIETAYRGNSENITHRRNNSSSILKSHVGRNSTMTVSQNSNQNRLRVALPPPPHALPYTNNNPNSNYNDANKIYGKTMETVVAVPAGYNPTQNTQGERDVKSSSVGNGPIAHGLYVAPQPPQVAVHKKTSKKKESRRHTLQNGVDQNAMKRLRQLEAERDMLYQGLDVVERARIWYKMQLQNVSERIHYLPFGPLQAEPSMESQQEKLHFQLARIHEINAHLRALMDAQEKGIPAHMNLAVRGSFLNGRESDSDKENAVHRLKQQNKLLTDEVSVKSERITSLEHEKAALLRELFQARAAHRPANADSTFM</sequence>
<reference evidence="2 3" key="1">
    <citation type="journal article" date="2019" name="PLoS Biol.">
        <title>Sex chromosomes control vertical transmission of feminizing Wolbachia symbionts in an isopod.</title>
        <authorList>
            <person name="Becking T."/>
            <person name="Chebbi M.A."/>
            <person name="Giraud I."/>
            <person name="Moumen B."/>
            <person name="Laverre T."/>
            <person name="Caubet Y."/>
            <person name="Peccoud J."/>
            <person name="Gilbert C."/>
            <person name="Cordaux R."/>
        </authorList>
    </citation>
    <scope>NUCLEOTIDE SEQUENCE [LARGE SCALE GENOMIC DNA]</scope>
    <source>
        <strain evidence="2">ANa2</strain>
        <tissue evidence="2">Whole body excluding digestive tract and cuticle</tissue>
    </source>
</reference>
<dbReference type="Pfam" id="PF11414">
    <property type="entry name" value="Suppressor_APC"/>
    <property type="match status" value="1"/>
</dbReference>
<comment type="caution">
    <text evidence="2">The sequence shown here is derived from an EMBL/GenBank/DDBJ whole genome shotgun (WGS) entry which is preliminary data.</text>
</comment>
<feature type="compositionally biased region" description="Polar residues" evidence="1">
    <location>
        <begin position="41"/>
        <end position="51"/>
    </location>
</feature>
<dbReference type="PANTHER" id="PTHR14907:SF2">
    <property type="entry name" value="SUPPRESSOR APC DOMAIN-CONTAINING PROTEIN 2"/>
    <property type="match status" value="1"/>
</dbReference>
<name>A0A5N5SN27_9CRUS</name>
<evidence type="ECO:0000256" key="1">
    <source>
        <dbReference type="SAM" id="MobiDB-lite"/>
    </source>
</evidence>
<proteinExistence type="predicted"/>
<dbReference type="Gene3D" id="1.10.287.450">
    <property type="entry name" value="Helix hairpin bin"/>
    <property type="match status" value="1"/>
</dbReference>
<feature type="non-terminal residue" evidence="2">
    <location>
        <position position="1"/>
    </location>
</feature>
<dbReference type="EMBL" id="SEYY01022566">
    <property type="protein sequence ID" value="KAB7495471.1"/>
    <property type="molecule type" value="Genomic_DNA"/>
</dbReference>
<dbReference type="Proteomes" id="UP000326759">
    <property type="component" value="Unassembled WGS sequence"/>
</dbReference>
<protein>
    <submittedName>
        <fullName evidence="2">Suppressor APC domain-containing protein 2</fullName>
    </submittedName>
</protein>
<gene>
    <name evidence="2" type="primary">Sapcd2_0</name>
    <name evidence="2" type="ORF">Anas_07515</name>
</gene>
<keyword evidence="3" id="KW-1185">Reference proteome</keyword>
<feature type="region of interest" description="Disordered" evidence="1">
    <location>
        <begin position="135"/>
        <end position="154"/>
    </location>
</feature>
<evidence type="ECO:0000313" key="2">
    <source>
        <dbReference type="EMBL" id="KAB7495471.1"/>
    </source>
</evidence>
<feature type="region of interest" description="Disordered" evidence="1">
    <location>
        <begin position="41"/>
        <end position="74"/>
    </location>
</feature>
<accession>A0A5N5SN27</accession>
<dbReference type="OrthoDB" id="10035013at2759"/>
<feature type="compositionally biased region" description="Basic residues" evidence="1">
    <location>
        <begin position="135"/>
        <end position="146"/>
    </location>
</feature>